<comment type="similarity">
    <text evidence="1">Belongs to the UPF0111 family.</text>
</comment>
<dbReference type="Gene3D" id="1.20.58.220">
    <property type="entry name" value="Phosphate transport system protein phou homolog 2, domain 2"/>
    <property type="match status" value="1"/>
</dbReference>
<dbReference type="InterPro" id="IPR002727">
    <property type="entry name" value="DUF47"/>
</dbReference>
<organism evidence="2">
    <name type="scientific">marine metagenome</name>
    <dbReference type="NCBI Taxonomy" id="408172"/>
    <lineage>
        <taxon>unclassified sequences</taxon>
        <taxon>metagenomes</taxon>
        <taxon>ecological metagenomes</taxon>
    </lineage>
</organism>
<dbReference type="SUPFAM" id="SSF109755">
    <property type="entry name" value="PhoU-like"/>
    <property type="match status" value="1"/>
</dbReference>
<dbReference type="InterPro" id="IPR038078">
    <property type="entry name" value="PhoU-like_sf"/>
</dbReference>
<dbReference type="EMBL" id="UINC01000354">
    <property type="protein sequence ID" value="SUZ53861.1"/>
    <property type="molecule type" value="Genomic_DNA"/>
</dbReference>
<protein>
    <recommendedName>
        <fullName evidence="3">TIGR00153 family protein</fullName>
    </recommendedName>
</protein>
<dbReference type="InterPro" id="IPR018445">
    <property type="entry name" value="Put_Phosphate_transp_reg"/>
</dbReference>
<dbReference type="NCBIfam" id="TIGR00153">
    <property type="entry name" value="TIGR00153 family protein"/>
    <property type="match status" value="1"/>
</dbReference>
<name>A0A381NH40_9ZZZZ</name>
<dbReference type="Pfam" id="PF01865">
    <property type="entry name" value="PhoU_div"/>
    <property type="match status" value="1"/>
</dbReference>
<proteinExistence type="inferred from homology"/>
<dbReference type="AlphaFoldDB" id="A0A381NH40"/>
<sequence>MTNESFLGMFARSPFSALQEHMDVGKKATTALKNFLFSAKNSDWDAASRYRQEIIDLEHVADGIKRKIRTNLPKSLFMPVSREDLLDLVYAMDGIPNTARDISGIMIGRHMEIPEQISEQFISFAEAAINAAEQTSTAVEKVDEMQKSGFGSSDANLLQDLVAKLEQLEHEDDELEAALRNDFFVIEKEFSPVDVMFFYDVINRIGSLADIAQTVGHILIRLVSK</sequence>
<reference evidence="2" key="1">
    <citation type="submission" date="2018-05" db="EMBL/GenBank/DDBJ databases">
        <authorList>
            <person name="Lanie J.A."/>
            <person name="Ng W.-L."/>
            <person name="Kazmierczak K.M."/>
            <person name="Andrzejewski T.M."/>
            <person name="Davidsen T.M."/>
            <person name="Wayne K.J."/>
            <person name="Tettelin H."/>
            <person name="Glass J.I."/>
            <person name="Rusch D."/>
            <person name="Podicherti R."/>
            <person name="Tsui H.-C.T."/>
            <person name="Winkler M.E."/>
        </authorList>
    </citation>
    <scope>NUCLEOTIDE SEQUENCE</scope>
</reference>
<dbReference type="PANTHER" id="PTHR36536:SF3">
    <property type="entry name" value="UPF0111 PROTEIN HI_1603"/>
    <property type="match status" value="1"/>
</dbReference>
<evidence type="ECO:0008006" key="3">
    <source>
        <dbReference type="Google" id="ProtNLM"/>
    </source>
</evidence>
<dbReference type="PANTHER" id="PTHR36536">
    <property type="entry name" value="UPF0111 PROTEIN HI_1603"/>
    <property type="match status" value="1"/>
</dbReference>
<evidence type="ECO:0000313" key="2">
    <source>
        <dbReference type="EMBL" id="SUZ53861.1"/>
    </source>
</evidence>
<evidence type="ECO:0000256" key="1">
    <source>
        <dbReference type="ARBA" id="ARBA00008591"/>
    </source>
</evidence>
<gene>
    <name evidence="2" type="ORF">METZ01_LOCUS6715</name>
</gene>
<accession>A0A381NH40</accession>